<feature type="domain" description="Metallo-beta-lactamase" evidence="1">
    <location>
        <begin position="36"/>
        <end position="234"/>
    </location>
</feature>
<dbReference type="EMBL" id="FNHU01000017">
    <property type="protein sequence ID" value="SDN18953.1"/>
    <property type="molecule type" value="Genomic_DNA"/>
</dbReference>
<dbReference type="PANTHER" id="PTHR46018:SF4">
    <property type="entry name" value="METALLO-HYDROLASE YHFI-RELATED"/>
    <property type="match status" value="1"/>
</dbReference>
<dbReference type="Gene3D" id="3.60.15.10">
    <property type="entry name" value="Ribonuclease Z/Hydroxyacylglutathione hydrolase-like"/>
    <property type="match status" value="1"/>
</dbReference>
<dbReference type="InterPro" id="IPR001279">
    <property type="entry name" value="Metallo-B-lactamas"/>
</dbReference>
<organism evidence="2 3">
    <name type="scientific">Actinomyces ruminicola</name>
    <dbReference type="NCBI Taxonomy" id="332524"/>
    <lineage>
        <taxon>Bacteria</taxon>
        <taxon>Bacillati</taxon>
        <taxon>Actinomycetota</taxon>
        <taxon>Actinomycetes</taxon>
        <taxon>Actinomycetales</taxon>
        <taxon>Actinomycetaceae</taxon>
        <taxon>Actinomyces</taxon>
    </lineage>
</organism>
<reference evidence="2 3" key="1">
    <citation type="submission" date="2016-10" db="EMBL/GenBank/DDBJ databases">
        <authorList>
            <person name="de Groot N.N."/>
        </authorList>
    </citation>
    <scope>NUCLEOTIDE SEQUENCE [LARGE SCALE GENOMIC DNA]</scope>
    <source>
        <strain evidence="2 3">KPR-7B</strain>
    </source>
</reference>
<dbReference type="Pfam" id="PF12706">
    <property type="entry name" value="Lactamase_B_2"/>
    <property type="match status" value="1"/>
</dbReference>
<proteinExistence type="predicted"/>
<dbReference type="CDD" id="cd07716">
    <property type="entry name" value="RNaseZ_short-form-like_MBL-fold"/>
    <property type="match status" value="1"/>
</dbReference>
<gene>
    <name evidence="2" type="ORF">SAMN04487766_1178</name>
</gene>
<evidence type="ECO:0000259" key="1">
    <source>
        <dbReference type="Pfam" id="PF12706"/>
    </source>
</evidence>
<dbReference type="RefSeq" id="WP_092612470.1">
    <property type="nucleotide sequence ID" value="NZ_FNHU01000017.1"/>
</dbReference>
<protein>
    <submittedName>
        <fullName evidence="2">Ribonuclease BN, tRNA processing enzyme</fullName>
    </submittedName>
</protein>
<dbReference type="GO" id="GO:0042781">
    <property type="term" value="F:3'-tRNA processing endoribonuclease activity"/>
    <property type="evidence" value="ECO:0007669"/>
    <property type="project" value="TreeGrafter"/>
</dbReference>
<dbReference type="AlphaFoldDB" id="A0A1G9ZES8"/>
<dbReference type="Proteomes" id="UP000199671">
    <property type="component" value="Unassembled WGS sequence"/>
</dbReference>
<sequence>MKLTIIGCTGSMSGPEAVASSYLVQADDAAGRTWSVVLDLGPGAMGQLLRYLDPADLDAIAISHCHADHMVDLVGMHVFRRWNPAGRLAPVLTLGPGELLARLNGVDGTSAQETYATEFSFRTVAAGASMQVGPLTITPFPALHPVDAFGYRVEGPGRDGDRVSLAFTGDTDLCEGVEAMADGVDLLLAEAAFLEGRDAVRGIHLTGRRAGQLAAGISGRGGRRPAGRLVLTHIQPWTDPADPLSEAAAVYDGPLACAVPGAFWEI</sequence>
<dbReference type="OrthoDB" id="9800940at2"/>
<accession>A0A1G9ZES8</accession>
<evidence type="ECO:0000313" key="2">
    <source>
        <dbReference type="EMBL" id="SDN18953.1"/>
    </source>
</evidence>
<dbReference type="InterPro" id="IPR036866">
    <property type="entry name" value="RibonucZ/Hydroxyglut_hydro"/>
</dbReference>
<dbReference type="PANTHER" id="PTHR46018">
    <property type="entry name" value="ZINC PHOSPHODIESTERASE ELAC PROTEIN 1"/>
    <property type="match status" value="1"/>
</dbReference>
<name>A0A1G9ZES8_9ACTO</name>
<dbReference type="SUPFAM" id="SSF56281">
    <property type="entry name" value="Metallo-hydrolase/oxidoreductase"/>
    <property type="match status" value="1"/>
</dbReference>
<evidence type="ECO:0000313" key="3">
    <source>
        <dbReference type="Proteomes" id="UP000199671"/>
    </source>
</evidence>